<name>A0A5N5QAT0_9AGAM</name>
<dbReference type="PANTHER" id="PTHR31758">
    <property type="entry name" value="BTB/POZ DOMAIN-CONTAINING PROTEIN YLR108C"/>
    <property type="match status" value="1"/>
</dbReference>
<evidence type="ECO:0000313" key="1">
    <source>
        <dbReference type="EMBL" id="KAB5588511.1"/>
    </source>
</evidence>
<evidence type="ECO:0008006" key="3">
    <source>
        <dbReference type="Google" id="ProtNLM"/>
    </source>
</evidence>
<organism evidence="1 2">
    <name type="scientific">Ceratobasidium theobromae</name>
    <dbReference type="NCBI Taxonomy" id="1582974"/>
    <lineage>
        <taxon>Eukaryota</taxon>
        <taxon>Fungi</taxon>
        <taxon>Dikarya</taxon>
        <taxon>Basidiomycota</taxon>
        <taxon>Agaricomycotina</taxon>
        <taxon>Agaricomycetes</taxon>
        <taxon>Cantharellales</taxon>
        <taxon>Ceratobasidiaceae</taxon>
        <taxon>Ceratobasidium</taxon>
    </lineage>
</organism>
<dbReference type="EMBL" id="SSOP01000433">
    <property type="protein sequence ID" value="KAB5588511.1"/>
    <property type="molecule type" value="Genomic_DNA"/>
</dbReference>
<sequence>MPASTRQSYLIMEQNQKYTVVIMGTSFVLTKSQIEFDSPNYFTTCFLGDFHEAQTHHLELSRDPDLFRVIIRYLCGYSVLPLTEKQIPSDMTLASALTNLRNDAAFYQLDGLLCACDESLSDQEPTLERQEKHLALLGVVSHSNNGIDTGAQLFLQGKDNFLHMEVAPNQLLCPPFTGLTDPASPRYFSEFRTLAAVQDILKLELGAGHHKKWRLVGYRANWAQHQSYELTILLERTSAITQKD</sequence>
<keyword evidence="2" id="KW-1185">Reference proteome</keyword>
<proteinExistence type="predicted"/>
<dbReference type="AlphaFoldDB" id="A0A5N5QAT0"/>
<dbReference type="Proteomes" id="UP000383932">
    <property type="component" value="Unassembled WGS sequence"/>
</dbReference>
<reference evidence="1 2" key="1">
    <citation type="journal article" date="2019" name="Fungal Biol. Biotechnol.">
        <title>Draft genome sequence of fastidious pathogen Ceratobasidium theobromae, which causes vascular-streak dieback in Theobroma cacao.</title>
        <authorList>
            <person name="Ali S.S."/>
            <person name="Asman A."/>
            <person name="Shao J."/>
            <person name="Firmansyah A.P."/>
            <person name="Susilo A.W."/>
            <person name="Rosmana A."/>
            <person name="McMahon P."/>
            <person name="Junaid M."/>
            <person name="Guest D."/>
            <person name="Kheng T.Y."/>
            <person name="Meinhardt L.W."/>
            <person name="Bailey B.A."/>
        </authorList>
    </citation>
    <scope>NUCLEOTIDE SEQUENCE [LARGE SCALE GENOMIC DNA]</scope>
    <source>
        <strain evidence="1 2">CT2</strain>
    </source>
</reference>
<comment type="caution">
    <text evidence="1">The sequence shown here is derived from an EMBL/GenBank/DDBJ whole genome shotgun (WGS) entry which is preliminary data.</text>
</comment>
<dbReference type="InterPro" id="IPR011333">
    <property type="entry name" value="SKP1/BTB/POZ_sf"/>
</dbReference>
<dbReference type="PANTHER" id="PTHR31758:SF2">
    <property type="entry name" value="BTB_POZ DOMAIN-CONTAINING PROTEIN YLR108C"/>
    <property type="match status" value="1"/>
</dbReference>
<evidence type="ECO:0000313" key="2">
    <source>
        <dbReference type="Proteomes" id="UP000383932"/>
    </source>
</evidence>
<dbReference type="SUPFAM" id="SSF54695">
    <property type="entry name" value="POZ domain"/>
    <property type="match status" value="1"/>
</dbReference>
<dbReference type="OrthoDB" id="2370221at2759"/>
<accession>A0A5N5QAT0</accession>
<gene>
    <name evidence="1" type="ORF">CTheo_8043</name>
</gene>
<dbReference type="Gene3D" id="3.30.710.10">
    <property type="entry name" value="Potassium Channel Kv1.1, Chain A"/>
    <property type="match status" value="1"/>
</dbReference>
<protein>
    <recommendedName>
        <fullName evidence="3">BTB domain-containing protein</fullName>
    </recommendedName>
</protein>